<accession>A0A7J7NAW0</accession>
<dbReference type="InterPro" id="IPR027417">
    <property type="entry name" value="P-loop_NTPase"/>
</dbReference>
<dbReference type="Proteomes" id="UP000541444">
    <property type="component" value="Unassembled WGS sequence"/>
</dbReference>
<dbReference type="Pfam" id="PF13541">
    <property type="entry name" value="ChlI"/>
    <property type="match status" value="1"/>
</dbReference>
<comment type="caution">
    <text evidence="1">The sequence shown here is derived from an EMBL/GenBank/DDBJ whole genome shotgun (WGS) entry which is preliminary data.</text>
</comment>
<dbReference type="PRINTS" id="PR01874">
    <property type="entry name" value="DNAREPAIRADA"/>
</dbReference>
<protein>
    <recommendedName>
        <fullName evidence="3">DNA repair protein RadA</fullName>
    </recommendedName>
</protein>
<name>A0A7J7NAW0_9MAGN</name>
<evidence type="ECO:0000313" key="1">
    <source>
        <dbReference type="EMBL" id="KAF6164223.1"/>
    </source>
</evidence>
<evidence type="ECO:0008006" key="3">
    <source>
        <dbReference type="Google" id="ProtNLM"/>
    </source>
</evidence>
<dbReference type="AlphaFoldDB" id="A0A7J7NAW0"/>
<dbReference type="OrthoDB" id="41505at2759"/>
<proteinExistence type="predicted"/>
<reference evidence="1 2" key="1">
    <citation type="journal article" date="2020" name="IScience">
        <title>Genome Sequencing of the Endangered Kingdonia uniflora (Circaeasteraceae, Ranunculales) Reveals Potential Mechanisms of Evolutionary Specialization.</title>
        <authorList>
            <person name="Sun Y."/>
            <person name="Deng T."/>
            <person name="Zhang A."/>
            <person name="Moore M.J."/>
            <person name="Landis J.B."/>
            <person name="Lin N."/>
            <person name="Zhang H."/>
            <person name="Zhang X."/>
            <person name="Huang J."/>
            <person name="Zhang X."/>
            <person name="Sun H."/>
            <person name="Wang H."/>
        </authorList>
    </citation>
    <scope>NUCLEOTIDE SEQUENCE [LARGE SCALE GENOMIC DNA]</scope>
    <source>
        <strain evidence="1">TB1705</strain>
        <tissue evidence="1">Leaf</tissue>
    </source>
</reference>
<dbReference type="PANTHER" id="PTHR32472">
    <property type="entry name" value="DNA REPAIR PROTEIN RADA"/>
    <property type="match status" value="1"/>
</dbReference>
<dbReference type="PANTHER" id="PTHR32472:SF10">
    <property type="entry name" value="DNA REPAIR PROTEIN RADA-LIKE PROTEIN"/>
    <property type="match status" value="1"/>
</dbReference>
<dbReference type="EMBL" id="JACGCM010000938">
    <property type="protein sequence ID" value="KAF6164223.1"/>
    <property type="molecule type" value="Genomic_DNA"/>
</dbReference>
<organism evidence="1 2">
    <name type="scientific">Kingdonia uniflora</name>
    <dbReference type="NCBI Taxonomy" id="39325"/>
    <lineage>
        <taxon>Eukaryota</taxon>
        <taxon>Viridiplantae</taxon>
        <taxon>Streptophyta</taxon>
        <taxon>Embryophyta</taxon>
        <taxon>Tracheophyta</taxon>
        <taxon>Spermatophyta</taxon>
        <taxon>Magnoliopsida</taxon>
        <taxon>Ranunculales</taxon>
        <taxon>Circaeasteraceae</taxon>
        <taxon>Kingdonia</taxon>
    </lineage>
</organism>
<sequence>MFFLKLISPLGVVQIGHVTKSGEIAGPRVLEHIVDAVLYMEGEMYSAHRFLRSVKNRFGSTDELGVFEMSESGLQAVSNPSEIFLGEQHMDSDVLVGLAVAVIIDGSRTFLIEIQALCIAEAMSASKHFNGVKAARADMILSVLMKQAGLKLQNNAIFVNVVSGVKLEETAGDLAMAAAICSSFLEFPVPNDVAFIGEIGLCGELRAVPRMEKRIIAVAKLGYKKCIIPKSTERALTSIELGDMMIVGCKSLKEVINTVFVGE</sequence>
<keyword evidence="2" id="KW-1185">Reference proteome</keyword>
<dbReference type="Gene3D" id="3.40.50.300">
    <property type="entry name" value="P-loop containing nucleotide triphosphate hydrolases"/>
    <property type="match status" value="1"/>
</dbReference>
<dbReference type="SUPFAM" id="SSF54211">
    <property type="entry name" value="Ribosomal protein S5 domain 2-like"/>
    <property type="match status" value="1"/>
</dbReference>
<dbReference type="GO" id="GO:0000725">
    <property type="term" value="P:recombinational repair"/>
    <property type="evidence" value="ECO:0007669"/>
    <property type="project" value="TreeGrafter"/>
</dbReference>
<gene>
    <name evidence="1" type="ORF">GIB67_010193</name>
</gene>
<evidence type="ECO:0000313" key="2">
    <source>
        <dbReference type="Proteomes" id="UP000541444"/>
    </source>
</evidence>
<dbReference type="InterPro" id="IPR014721">
    <property type="entry name" value="Ribsml_uS5_D2-typ_fold_subgr"/>
</dbReference>
<dbReference type="SUPFAM" id="SSF52540">
    <property type="entry name" value="P-loop containing nucleoside triphosphate hydrolases"/>
    <property type="match status" value="1"/>
</dbReference>
<dbReference type="InterPro" id="IPR020568">
    <property type="entry name" value="Ribosomal_Su5_D2-typ_SF"/>
</dbReference>
<dbReference type="Gene3D" id="3.30.230.10">
    <property type="match status" value="1"/>
</dbReference>
<dbReference type="FunFam" id="3.30.230.10:FF:000053">
    <property type="entry name" value="DNA repair protein radA isogeny"/>
    <property type="match status" value="1"/>
</dbReference>